<dbReference type="AlphaFoldDB" id="A0AAJ0GEK9"/>
<feature type="compositionally biased region" description="Gly residues" evidence="1">
    <location>
        <begin position="195"/>
        <end position="225"/>
    </location>
</feature>
<dbReference type="CDD" id="cd00201">
    <property type="entry name" value="WW"/>
    <property type="match status" value="1"/>
</dbReference>
<dbReference type="InterPro" id="IPR001202">
    <property type="entry name" value="WW_dom"/>
</dbReference>
<feature type="compositionally biased region" description="Low complexity" evidence="1">
    <location>
        <begin position="125"/>
        <end position="137"/>
    </location>
</feature>
<evidence type="ECO:0000313" key="3">
    <source>
        <dbReference type="EMBL" id="KAK3056020.1"/>
    </source>
</evidence>
<gene>
    <name evidence="3" type="primary">WWM1</name>
    <name evidence="3" type="ORF">LTR09_003256</name>
</gene>
<dbReference type="InterPro" id="IPR036020">
    <property type="entry name" value="WW_dom_sf"/>
</dbReference>
<dbReference type="EMBL" id="JAWDJX010000007">
    <property type="protein sequence ID" value="KAK3056020.1"/>
    <property type="molecule type" value="Genomic_DNA"/>
</dbReference>
<feature type="compositionally biased region" description="Polar residues" evidence="1">
    <location>
        <begin position="67"/>
        <end position="82"/>
    </location>
</feature>
<evidence type="ECO:0000256" key="1">
    <source>
        <dbReference type="SAM" id="MobiDB-lite"/>
    </source>
</evidence>
<proteinExistence type="predicted"/>
<feature type="compositionally biased region" description="Polar residues" evidence="1">
    <location>
        <begin position="138"/>
        <end position="149"/>
    </location>
</feature>
<feature type="region of interest" description="Disordered" evidence="1">
    <location>
        <begin position="41"/>
        <end position="225"/>
    </location>
</feature>
<dbReference type="PROSITE" id="PS01159">
    <property type="entry name" value="WW_DOMAIN_1"/>
    <property type="match status" value="1"/>
</dbReference>
<feature type="domain" description="WW" evidence="2">
    <location>
        <begin position="13"/>
        <end position="47"/>
    </location>
</feature>
<dbReference type="SMART" id="SM00456">
    <property type="entry name" value="WW"/>
    <property type="match status" value="1"/>
</dbReference>
<dbReference type="SUPFAM" id="SSF51045">
    <property type="entry name" value="WW domain"/>
    <property type="match status" value="1"/>
</dbReference>
<sequence>MADYAPPTGPPPPKVPEGWKAVYNEQYHEWFYVNTYTKQSQWDRPTEPIYAPPGEGAPPGAPPGYDHSTSQHTTEKSNNPFMQNQQNQYNGGGQMNETSDEAYARKLQEEENARASGSRGASDNYYQGPQAPQYGQGSNQSYDQQQLPQRDQKKSGGLLSKLTSKLGSSGGSSSRPQYGGYPQGGMGGYPQQQGYGHGPQMMGGHGYGQPGYGQPYGGGYGGGYGGYGGGGYPPRKSGGMGAGGGAALGLGAGLLGGALIAESFDDDGGGGDDGGGDDGGGE</sequence>
<evidence type="ECO:0000313" key="4">
    <source>
        <dbReference type="Proteomes" id="UP001271007"/>
    </source>
</evidence>
<dbReference type="Proteomes" id="UP001271007">
    <property type="component" value="Unassembled WGS sequence"/>
</dbReference>
<protein>
    <submittedName>
        <fullName evidence="3">WW domain-containing protein wwm1</fullName>
    </submittedName>
</protein>
<keyword evidence="4" id="KW-1185">Reference proteome</keyword>
<dbReference type="PROSITE" id="PS50020">
    <property type="entry name" value="WW_DOMAIN_2"/>
    <property type="match status" value="1"/>
</dbReference>
<reference evidence="3" key="1">
    <citation type="submission" date="2023-04" db="EMBL/GenBank/DDBJ databases">
        <title>Black Yeasts Isolated from many extreme environments.</title>
        <authorList>
            <person name="Coleine C."/>
            <person name="Stajich J.E."/>
            <person name="Selbmann L."/>
        </authorList>
    </citation>
    <scope>NUCLEOTIDE SEQUENCE</scope>
    <source>
        <strain evidence="3">CCFEE 5312</strain>
    </source>
</reference>
<name>A0AAJ0GEK9_9PEZI</name>
<feature type="compositionally biased region" description="Acidic residues" evidence="1">
    <location>
        <begin position="263"/>
        <end position="282"/>
    </location>
</feature>
<feature type="region of interest" description="Disordered" evidence="1">
    <location>
        <begin position="261"/>
        <end position="282"/>
    </location>
</feature>
<evidence type="ECO:0000259" key="2">
    <source>
        <dbReference type="PROSITE" id="PS50020"/>
    </source>
</evidence>
<feature type="compositionally biased region" description="Basic and acidic residues" evidence="1">
    <location>
        <begin position="102"/>
        <end position="113"/>
    </location>
</feature>
<dbReference type="Pfam" id="PF00397">
    <property type="entry name" value="WW"/>
    <property type="match status" value="1"/>
</dbReference>
<accession>A0AAJ0GEK9</accession>
<dbReference type="Gene3D" id="2.20.70.10">
    <property type="match status" value="1"/>
</dbReference>
<comment type="caution">
    <text evidence="3">The sequence shown here is derived from an EMBL/GenBank/DDBJ whole genome shotgun (WGS) entry which is preliminary data.</text>
</comment>
<organism evidence="3 4">
    <name type="scientific">Extremus antarcticus</name>
    <dbReference type="NCBI Taxonomy" id="702011"/>
    <lineage>
        <taxon>Eukaryota</taxon>
        <taxon>Fungi</taxon>
        <taxon>Dikarya</taxon>
        <taxon>Ascomycota</taxon>
        <taxon>Pezizomycotina</taxon>
        <taxon>Dothideomycetes</taxon>
        <taxon>Dothideomycetidae</taxon>
        <taxon>Mycosphaerellales</taxon>
        <taxon>Extremaceae</taxon>
        <taxon>Extremus</taxon>
    </lineage>
</organism>
<feature type="compositionally biased region" description="Low complexity" evidence="1">
    <location>
        <begin position="155"/>
        <end position="180"/>
    </location>
</feature>